<evidence type="ECO:0000256" key="3">
    <source>
        <dbReference type="ARBA" id="ARBA00012239"/>
    </source>
</evidence>
<dbReference type="PROSITE" id="PS00595">
    <property type="entry name" value="AA_TRANSFER_CLASS_5"/>
    <property type="match status" value="1"/>
</dbReference>
<dbReference type="InterPro" id="IPR016454">
    <property type="entry name" value="Cysteine_dSase"/>
</dbReference>
<dbReference type="InterPro" id="IPR020578">
    <property type="entry name" value="Aminotrans_V_PyrdxlP_BS"/>
</dbReference>
<dbReference type="InterPro" id="IPR010970">
    <property type="entry name" value="Cys_dSase_SufS"/>
</dbReference>
<evidence type="ECO:0000256" key="2">
    <source>
        <dbReference type="ARBA" id="ARBA00010447"/>
    </source>
</evidence>
<comment type="catalytic activity">
    <reaction evidence="6 8">
        <text>(sulfur carrier)-H + L-cysteine = (sulfur carrier)-SH + L-alanine</text>
        <dbReference type="Rhea" id="RHEA:43892"/>
        <dbReference type="Rhea" id="RHEA-COMP:14737"/>
        <dbReference type="Rhea" id="RHEA-COMP:14739"/>
        <dbReference type="ChEBI" id="CHEBI:29917"/>
        <dbReference type="ChEBI" id="CHEBI:35235"/>
        <dbReference type="ChEBI" id="CHEBI:57972"/>
        <dbReference type="ChEBI" id="CHEBI:64428"/>
        <dbReference type="EC" id="2.8.1.7"/>
    </reaction>
</comment>
<comment type="cofactor">
    <cofactor evidence="1 7">
        <name>pyridoxal 5'-phosphate</name>
        <dbReference type="ChEBI" id="CHEBI:597326"/>
    </cofactor>
</comment>
<dbReference type="InterPro" id="IPR000192">
    <property type="entry name" value="Aminotrans_V_dom"/>
</dbReference>
<dbReference type="InterPro" id="IPR015421">
    <property type="entry name" value="PyrdxlP-dep_Trfase_major"/>
</dbReference>
<evidence type="ECO:0000256" key="4">
    <source>
        <dbReference type="ARBA" id="ARBA00022679"/>
    </source>
</evidence>
<dbReference type="Gene3D" id="3.90.1150.10">
    <property type="entry name" value="Aspartate Aminotransferase, domain 1"/>
    <property type="match status" value="1"/>
</dbReference>
<evidence type="ECO:0000256" key="7">
    <source>
        <dbReference type="RuleBase" id="RU004504"/>
    </source>
</evidence>
<evidence type="ECO:0000256" key="1">
    <source>
        <dbReference type="ARBA" id="ARBA00001933"/>
    </source>
</evidence>
<evidence type="ECO:0000313" key="11">
    <source>
        <dbReference type="Proteomes" id="UP000177486"/>
    </source>
</evidence>
<comment type="similarity">
    <text evidence="2 8">Belongs to the class-V pyridoxal-phosphate-dependent aminotransferase family. Csd subfamily.</text>
</comment>
<dbReference type="Pfam" id="PF00266">
    <property type="entry name" value="Aminotran_5"/>
    <property type="match status" value="1"/>
</dbReference>
<dbReference type="PANTHER" id="PTHR43586:SF8">
    <property type="entry name" value="CYSTEINE DESULFURASE 1, CHLOROPLASTIC"/>
    <property type="match status" value="1"/>
</dbReference>
<reference evidence="10 11" key="1">
    <citation type="journal article" date="2016" name="Nat. Commun.">
        <title>Thousands of microbial genomes shed light on interconnected biogeochemical processes in an aquifer system.</title>
        <authorList>
            <person name="Anantharaman K."/>
            <person name="Brown C.T."/>
            <person name="Hug L.A."/>
            <person name="Sharon I."/>
            <person name="Castelle C.J."/>
            <person name="Probst A.J."/>
            <person name="Thomas B.C."/>
            <person name="Singh A."/>
            <person name="Wilkins M.J."/>
            <person name="Karaoz U."/>
            <person name="Brodie E.L."/>
            <person name="Williams K.H."/>
            <person name="Hubbard S.S."/>
            <person name="Banfield J.F."/>
        </authorList>
    </citation>
    <scope>NUCLEOTIDE SEQUENCE [LARGE SCALE GENOMIC DNA]</scope>
</reference>
<comment type="caution">
    <text evidence="10">The sequence shown here is derived from an EMBL/GenBank/DDBJ whole genome shotgun (WGS) entry which is preliminary data.</text>
</comment>
<dbReference type="GO" id="GO:0006534">
    <property type="term" value="P:cysteine metabolic process"/>
    <property type="evidence" value="ECO:0007669"/>
    <property type="project" value="UniProtKB-UniRule"/>
</dbReference>
<organism evidence="10 11">
    <name type="scientific">Candidatus Niyogibacteria bacterium RIFCSPLOWO2_01_FULL_45_48</name>
    <dbReference type="NCBI Taxonomy" id="1801724"/>
    <lineage>
        <taxon>Bacteria</taxon>
        <taxon>Candidatus Niyogiibacteriota</taxon>
    </lineage>
</organism>
<dbReference type="AlphaFoldDB" id="A0A1G2EVK9"/>
<dbReference type="EMBL" id="MHMQ01000032">
    <property type="protein sequence ID" value="OGZ29767.1"/>
    <property type="molecule type" value="Genomic_DNA"/>
</dbReference>
<gene>
    <name evidence="10" type="ORF">A2931_00510</name>
</gene>
<proteinExistence type="inferred from homology"/>
<protein>
    <recommendedName>
        <fullName evidence="3 8">Cysteine desulfurase</fullName>
        <ecNumber evidence="3 8">2.8.1.7</ecNumber>
    </recommendedName>
</protein>
<dbReference type="Proteomes" id="UP000177486">
    <property type="component" value="Unassembled WGS sequence"/>
</dbReference>
<comment type="function">
    <text evidence="8">Catalyzes the removal of elemental sulfur and selenium atoms from L-cysteine, L-cystine, L-selenocysteine, and L-selenocystine to produce L-alanine.</text>
</comment>
<evidence type="ECO:0000256" key="6">
    <source>
        <dbReference type="ARBA" id="ARBA00050776"/>
    </source>
</evidence>
<dbReference type="Gene3D" id="3.40.640.10">
    <property type="entry name" value="Type I PLP-dependent aspartate aminotransferase-like (Major domain)"/>
    <property type="match status" value="1"/>
</dbReference>
<dbReference type="SUPFAM" id="SSF53383">
    <property type="entry name" value="PLP-dependent transferases"/>
    <property type="match status" value="1"/>
</dbReference>
<evidence type="ECO:0000313" key="10">
    <source>
        <dbReference type="EMBL" id="OGZ29767.1"/>
    </source>
</evidence>
<dbReference type="PIRSF" id="PIRSF005572">
    <property type="entry name" value="NifS"/>
    <property type="match status" value="1"/>
</dbReference>
<dbReference type="GO" id="GO:0030170">
    <property type="term" value="F:pyridoxal phosphate binding"/>
    <property type="evidence" value="ECO:0007669"/>
    <property type="project" value="UniProtKB-UniRule"/>
</dbReference>
<dbReference type="EC" id="2.8.1.7" evidence="3 8"/>
<evidence type="ECO:0000256" key="8">
    <source>
        <dbReference type="RuleBase" id="RU004506"/>
    </source>
</evidence>
<keyword evidence="4 8" id="KW-0808">Transferase</keyword>
<evidence type="ECO:0000256" key="5">
    <source>
        <dbReference type="ARBA" id="ARBA00022898"/>
    </source>
</evidence>
<evidence type="ECO:0000259" key="9">
    <source>
        <dbReference type="Pfam" id="PF00266"/>
    </source>
</evidence>
<dbReference type="PANTHER" id="PTHR43586">
    <property type="entry name" value="CYSTEINE DESULFURASE"/>
    <property type="match status" value="1"/>
</dbReference>
<sequence length="402" mass="45651">MPLNSEKVKKDFPILKRGIIYFDNAATTQKPRVLAERLAERYAKSHANVHRGAYKMAEETTEAFENARQKIADFLSAESSKEIIFTRNATEAINLVAYSFGRKLKRGDRILTCVSEHHSNFVPWLRVAKERGLKLDVVELTANHNFNFADFRKKLNKKTKLVAVAHISNVSGYIYPVERITREAHRVGALVLIDGAQSVGHMPVNVKKIGCDFFAFSGHKMLGPSGIGALWGREEILKNMEPFMSGGEMIREVTLKNVTWNDLPWRFEAGTPNIEGAILWGEAIDYLKKIGMKNIEAYERELLKHALLKMKKLPFIDLMKMLDLGGRTGIISFNIKGVHPHDASTMLDQYGICVRAGTHCAQPFMNHLGVPSTLRASFYLYNTKREIDYFIRALKEIHKKFI</sequence>
<dbReference type="NCBIfam" id="TIGR01979">
    <property type="entry name" value="sufS"/>
    <property type="match status" value="1"/>
</dbReference>
<feature type="domain" description="Aminotransferase class V" evidence="9">
    <location>
        <begin position="20"/>
        <end position="390"/>
    </location>
</feature>
<dbReference type="GO" id="GO:0031071">
    <property type="term" value="F:cysteine desulfurase activity"/>
    <property type="evidence" value="ECO:0007669"/>
    <property type="project" value="UniProtKB-UniRule"/>
</dbReference>
<name>A0A1G2EVK9_9BACT</name>
<accession>A0A1G2EVK9</accession>
<dbReference type="InterPro" id="IPR015422">
    <property type="entry name" value="PyrdxlP-dep_Trfase_small"/>
</dbReference>
<keyword evidence="5 8" id="KW-0663">Pyridoxal phosphate</keyword>
<dbReference type="CDD" id="cd06453">
    <property type="entry name" value="SufS_like"/>
    <property type="match status" value="1"/>
</dbReference>
<dbReference type="InterPro" id="IPR015424">
    <property type="entry name" value="PyrdxlP-dep_Trfase"/>
</dbReference>